<reference evidence="2 3" key="1">
    <citation type="submission" date="2015-08" db="EMBL/GenBank/DDBJ databases">
        <title>Next Generation Sequencing and Analysis of the Genome of Puccinia sorghi L Schw, the Causal Agent of Maize Common Rust.</title>
        <authorList>
            <person name="Rochi L."/>
            <person name="Burguener G."/>
            <person name="Darino M."/>
            <person name="Turjanski A."/>
            <person name="Kreff E."/>
            <person name="Dieguez M.J."/>
            <person name="Sacco F."/>
        </authorList>
    </citation>
    <scope>NUCLEOTIDE SEQUENCE [LARGE SCALE GENOMIC DNA]</scope>
    <source>
        <strain evidence="2 3">RO10H11247</strain>
    </source>
</reference>
<feature type="chain" id="PRO_5005567678" evidence="1">
    <location>
        <begin position="19"/>
        <end position="320"/>
    </location>
</feature>
<dbReference type="VEuPathDB" id="FungiDB:VP01_977g1"/>
<evidence type="ECO:0000313" key="2">
    <source>
        <dbReference type="EMBL" id="KNZ43867.1"/>
    </source>
</evidence>
<dbReference type="Proteomes" id="UP000037035">
    <property type="component" value="Unassembled WGS sequence"/>
</dbReference>
<protein>
    <submittedName>
        <fullName evidence="2">Putative signal peptide protein</fullName>
    </submittedName>
</protein>
<gene>
    <name evidence="2" type="ORF">VP01_977g1</name>
</gene>
<organism evidence="2 3">
    <name type="scientific">Puccinia sorghi</name>
    <dbReference type="NCBI Taxonomy" id="27349"/>
    <lineage>
        <taxon>Eukaryota</taxon>
        <taxon>Fungi</taxon>
        <taxon>Dikarya</taxon>
        <taxon>Basidiomycota</taxon>
        <taxon>Pucciniomycotina</taxon>
        <taxon>Pucciniomycetes</taxon>
        <taxon>Pucciniales</taxon>
        <taxon>Pucciniaceae</taxon>
        <taxon>Puccinia</taxon>
    </lineage>
</organism>
<proteinExistence type="predicted"/>
<evidence type="ECO:0000256" key="1">
    <source>
        <dbReference type="SAM" id="SignalP"/>
    </source>
</evidence>
<feature type="signal peptide" evidence="1">
    <location>
        <begin position="1"/>
        <end position="18"/>
    </location>
</feature>
<comment type="caution">
    <text evidence="2">The sequence shown here is derived from an EMBL/GenBank/DDBJ whole genome shotgun (WGS) entry which is preliminary data.</text>
</comment>
<accession>A0A0L6U6C5</accession>
<dbReference type="EMBL" id="LAVV01015469">
    <property type="protein sequence ID" value="KNZ43867.1"/>
    <property type="molecule type" value="Genomic_DNA"/>
</dbReference>
<sequence length="320" mass="37028">MLMLVLILYSNLVTSSLQKQLAQLPAVEMQKFPGSFSLIQSHCPYFTMIVPKYLNMQACGVWMTAWLEHAACQLKAVEQVFFCSACSSFFPSWSHLVIFVLLSSSLSSPHKSSARKFIGLEVLPDPDLEAMISNPHLFSDPPHLSYQLLMEYFTFTKRKKFWSIQFFSHNFNMGEKNLSSSNLFQFDPQRINEKIIHILRRGSHVETTNTTTCLILHWIFSTMPKKLEAPLINSKQNDQSISKQFFKVEKPNNWLQDRMFQHTNLTCNRVSQSTPNQKAMRLAEPVEPNQKAMRLAELSSLIRMLQCHLLQHFLNDSIIY</sequence>
<dbReference type="AlphaFoldDB" id="A0A0L6U6C5"/>
<evidence type="ECO:0000313" key="3">
    <source>
        <dbReference type="Proteomes" id="UP000037035"/>
    </source>
</evidence>
<keyword evidence="1" id="KW-0732">Signal</keyword>
<name>A0A0L6U6C5_9BASI</name>
<keyword evidence="3" id="KW-1185">Reference proteome</keyword>